<protein>
    <recommendedName>
        <fullName evidence="3">Renal dipeptidase</fullName>
    </recommendedName>
</protein>
<dbReference type="AlphaFoldDB" id="A0A0M1N3R7"/>
<evidence type="ECO:0000313" key="1">
    <source>
        <dbReference type="EMBL" id="KOR76614.1"/>
    </source>
</evidence>
<dbReference type="Pfam" id="PF14907">
    <property type="entry name" value="NTP_transf_5"/>
    <property type="match status" value="1"/>
</dbReference>
<organism evidence="1 2">
    <name type="scientific">Paenibacillus solani</name>
    <dbReference type="NCBI Taxonomy" id="1705565"/>
    <lineage>
        <taxon>Bacteria</taxon>
        <taxon>Bacillati</taxon>
        <taxon>Bacillota</taxon>
        <taxon>Bacilli</taxon>
        <taxon>Bacillales</taxon>
        <taxon>Paenibacillaceae</taxon>
        <taxon>Paenibacillus</taxon>
    </lineage>
</organism>
<proteinExistence type="predicted"/>
<accession>A0A0M1N3R7</accession>
<sequence length="389" mass="45701">MILEDALELDLSDMPRELSFLLSILRNPDLEEGIALQEASEMDWNLFMKLALHHRVYPLVYLVLKKNTSLVPVHVMQSLQRHYHDNTIKMLHLSREMSRICEAFASKGIRNLLLKGPLLALNLYGDVAHRTSKDLDILVDAEDVEKAEAILSQLGYESEEEIILGNWKKKSHHRSYEHREHSVQVEIHWRLNPHYSKSYSFESLWRRRGEAVMSHQTYFCLGHEDLLSYLTDHGARHGWFRLRWLMDIARLLPLLDSSRMKQHFARNGGEMYAGQAFILSSLLLSAKIPHDLEMSTINARSLRLAEKSLYYIKRIIQLNPVPEKSVAWHYNRYLFSLMSGKQKVLYIFNKLLPSSRDALQLPLPKPLYFLYVPLRPFLWFWRQIKQQSV</sequence>
<dbReference type="Gene3D" id="3.30.460.40">
    <property type="match status" value="1"/>
</dbReference>
<dbReference type="RefSeq" id="WP_053490373.1">
    <property type="nucleotide sequence ID" value="NZ_LIUT01000006.1"/>
</dbReference>
<name>A0A0M1N3R7_9BACL</name>
<gene>
    <name evidence="1" type="ORF">AM231_21920</name>
</gene>
<dbReference type="SUPFAM" id="SSF81301">
    <property type="entry name" value="Nucleotidyltransferase"/>
    <property type="match status" value="1"/>
</dbReference>
<dbReference type="Proteomes" id="UP000036932">
    <property type="component" value="Unassembled WGS sequence"/>
</dbReference>
<evidence type="ECO:0008006" key="3">
    <source>
        <dbReference type="Google" id="ProtNLM"/>
    </source>
</evidence>
<evidence type="ECO:0000313" key="2">
    <source>
        <dbReference type="Proteomes" id="UP000036932"/>
    </source>
</evidence>
<dbReference type="OrthoDB" id="9773927at2"/>
<dbReference type="EMBL" id="LIUT01000006">
    <property type="protein sequence ID" value="KOR76614.1"/>
    <property type="molecule type" value="Genomic_DNA"/>
</dbReference>
<keyword evidence="2" id="KW-1185">Reference proteome</keyword>
<comment type="caution">
    <text evidence="1">The sequence shown here is derived from an EMBL/GenBank/DDBJ whole genome shotgun (WGS) entry which is preliminary data.</text>
</comment>
<dbReference type="PATRIC" id="fig|1705565.3.peg.498"/>
<dbReference type="InterPro" id="IPR039498">
    <property type="entry name" value="NTP_transf_5"/>
</dbReference>
<dbReference type="InterPro" id="IPR043519">
    <property type="entry name" value="NT_sf"/>
</dbReference>
<reference evidence="2" key="1">
    <citation type="submission" date="2015-08" db="EMBL/GenBank/DDBJ databases">
        <title>Genome sequencing project for genomic taxonomy and phylogenomics of Bacillus-like bacteria.</title>
        <authorList>
            <person name="Liu B."/>
            <person name="Wang J."/>
            <person name="Zhu Y."/>
            <person name="Liu G."/>
            <person name="Chen Q."/>
            <person name="Chen Z."/>
            <person name="Lan J."/>
            <person name="Che J."/>
            <person name="Ge C."/>
            <person name="Shi H."/>
            <person name="Pan Z."/>
            <person name="Liu X."/>
        </authorList>
    </citation>
    <scope>NUCLEOTIDE SEQUENCE [LARGE SCALE GENOMIC DNA]</scope>
    <source>
        <strain evidence="2">FJAT-22460</strain>
    </source>
</reference>